<feature type="compositionally biased region" description="Polar residues" evidence="10">
    <location>
        <begin position="68"/>
        <end position="78"/>
    </location>
</feature>
<keyword evidence="4" id="KW-0677">Repeat</keyword>
<evidence type="ECO:0000313" key="12">
    <source>
        <dbReference type="EMBL" id="KAH9360140.1"/>
    </source>
</evidence>
<evidence type="ECO:0000256" key="3">
    <source>
        <dbReference type="ARBA" id="ARBA00022723"/>
    </source>
</evidence>
<evidence type="ECO:0000256" key="7">
    <source>
        <dbReference type="ARBA" id="ARBA00023015"/>
    </source>
</evidence>
<keyword evidence="11" id="KW-0812">Transmembrane</keyword>
<evidence type="ECO:0000256" key="9">
    <source>
        <dbReference type="ARBA" id="ARBA00023242"/>
    </source>
</evidence>
<dbReference type="PANTHER" id="PTHR10816:SF15">
    <property type="entry name" value="MYELIN TRANSCRIPTION FACTOR 1-LIKE PROTEIN"/>
    <property type="match status" value="1"/>
</dbReference>
<comment type="similarity">
    <text evidence="2">Belongs to the MYT1 family.</text>
</comment>
<keyword evidence="3" id="KW-0479">Metal-binding</keyword>
<dbReference type="Gene3D" id="4.10.320.30">
    <property type="match status" value="2"/>
</dbReference>
<gene>
    <name evidence="12" type="ORF">HPB48_016309</name>
</gene>
<protein>
    <submittedName>
        <fullName evidence="12">Uncharacterized protein</fullName>
    </submittedName>
</protein>
<dbReference type="InterPro" id="IPR002515">
    <property type="entry name" value="Znf_C2H2C"/>
</dbReference>
<feature type="region of interest" description="Disordered" evidence="10">
    <location>
        <begin position="38"/>
        <end position="78"/>
    </location>
</feature>
<keyword evidence="5" id="KW-0863">Zinc-finger</keyword>
<organism evidence="12 13">
    <name type="scientific">Haemaphysalis longicornis</name>
    <name type="common">Bush tick</name>
    <dbReference type="NCBI Taxonomy" id="44386"/>
    <lineage>
        <taxon>Eukaryota</taxon>
        <taxon>Metazoa</taxon>
        <taxon>Ecdysozoa</taxon>
        <taxon>Arthropoda</taxon>
        <taxon>Chelicerata</taxon>
        <taxon>Arachnida</taxon>
        <taxon>Acari</taxon>
        <taxon>Parasitiformes</taxon>
        <taxon>Ixodida</taxon>
        <taxon>Ixodoidea</taxon>
        <taxon>Ixodidae</taxon>
        <taxon>Haemaphysalinae</taxon>
        <taxon>Haemaphysalis</taxon>
    </lineage>
</organism>
<evidence type="ECO:0000256" key="10">
    <source>
        <dbReference type="SAM" id="MobiDB-lite"/>
    </source>
</evidence>
<evidence type="ECO:0000256" key="5">
    <source>
        <dbReference type="ARBA" id="ARBA00022771"/>
    </source>
</evidence>
<keyword evidence="11" id="KW-0472">Membrane</keyword>
<name>A0A9J6FDG3_HAELO</name>
<reference evidence="12 13" key="1">
    <citation type="journal article" date="2020" name="Cell">
        <title>Large-Scale Comparative Analyses of Tick Genomes Elucidate Their Genetic Diversity and Vector Capacities.</title>
        <authorList>
            <consortium name="Tick Genome and Microbiome Consortium (TIGMIC)"/>
            <person name="Jia N."/>
            <person name="Wang J."/>
            <person name="Shi W."/>
            <person name="Du L."/>
            <person name="Sun Y."/>
            <person name="Zhan W."/>
            <person name="Jiang J.F."/>
            <person name="Wang Q."/>
            <person name="Zhang B."/>
            <person name="Ji P."/>
            <person name="Bell-Sakyi L."/>
            <person name="Cui X.M."/>
            <person name="Yuan T.T."/>
            <person name="Jiang B.G."/>
            <person name="Yang W.F."/>
            <person name="Lam T.T."/>
            <person name="Chang Q.C."/>
            <person name="Ding S.J."/>
            <person name="Wang X.J."/>
            <person name="Zhu J.G."/>
            <person name="Ruan X.D."/>
            <person name="Zhao L."/>
            <person name="Wei J.T."/>
            <person name="Ye R.Z."/>
            <person name="Que T.C."/>
            <person name="Du C.H."/>
            <person name="Zhou Y.H."/>
            <person name="Cheng J.X."/>
            <person name="Dai P.F."/>
            <person name="Guo W.B."/>
            <person name="Han X.H."/>
            <person name="Huang E.J."/>
            <person name="Li L.F."/>
            <person name="Wei W."/>
            <person name="Gao Y.C."/>
            <person name="Liu J.Z."/>
            <person name="Shao H.Z."/>
            <person name="Wang X."/>
            <person name="Wang C.C."/>
            <person name="Yang T.C."/>
            <person name="Huo Q.B."/>
            <person name="Li W."/>
            <person name="Chen H.Y."/>
            <person name="Chen S.E."/>
            <person name="Zhou L.G."/>
            <person name="Ni X.B."/>
            <person name="Tian J.H."/>
            <person name="Sheng Y."/>
            <person name="Liu T."/>
            <person name="Pan Y.S."/>
            <person name="Xia L.Y."/>
            <person name="Li J."/>
            <person name="Zhao F."/>
            <person name="Cao W.C."/>
        </authorList>
    </citation>
    <scope>NUCLEOTIDE SEQUENCE [LARGE SCALE GENOMIC DNA]</scope>
    <source>
        <strain evidence="12">HaeL-2018</strain>
    </source>
</reference>
<keyword evidence="7" id="KW-0805">Transcription regulation</keyword>
<comment type="subcellular location">
    <subcellularLocation>
        <location evidence="1">Nucleus</location>
    </subcellularLocation>
</comment>
<dbReference type="FunFam" id="4.10.320.30:FF:000001">
    <property type="entry name" value="Myelin transcription factor 1-like, a"/>
    <property type="match status" value="1"/>
</dbReference>
<evidence type="ECO:0000256" key="2">
    <source>
        <dbReference type="ARBA" id="ARBA00010194"/>
    </source>
</evidence>
<dbReference type="GO" id="GO:0008270">
    <property type="term" value="F:zinc ion binding"/>
    <property type="evidence" value="ECO:0007669"/>
    <property type="project" value="UniProtKB-KW"/>
</dbReference>
<accession>A0A9J6FDG3</accession>
<evidence type="ECO:0000256" key="6">
    <source>
        <dbReference type="ARBA" id="ARBA00022833"/>
    </source>
</evidence>
<dbReference type="GO" id="GO:0007399">
    <property type="term" value="P:nervous system development"/>
    <property type="evidence" value="ECO:0007669"/>
    <property type="project" value="UniProtKB-KW"/>
</dbReference>
<keyword evidence="11" id="KW-1133">Transmembrane helix</keyword>
<evidence type="ECO:0000256" key="8">
    <source>
        <dbReference type="ARBA" id="ARBA00023163"/>
    </source>
</evidence>
<dbReference type="Pfam" id="PF01530">
    <property type="entry name" value="zf-C2HC"/>
    <property type="match status" value="1"/>
</dbReference>
<evidence type="ECO:0000256" key="1">
    <source>
        <dbReference type="ARBA" id="ARBA00004123"/>
    </source>
</evidence>
<evidence type="ECO:0000256" key="11">
    <source>
        <dbReference type="SAM" id="Phobius"/>
    </source>
</evidence>
<dbReference type="AlphaFoldDB" id="A0A9J6FDG3"/>
<dbReference type="GO" id="GO:0005634">
    <property type="term" value="C:nucleus"/>
    <property type="evidence" value="ECO:0007669"/>
    <property type="project" value="UniProtKB-SubCell"/>
</dbReference>
<dbReference type="InterPro" id="IPR036060">
    <property type="entry name" value="Znf_C2H2C_sf"/>
</dbReference>
<proteinExistence type="inferred from homology"/>
<evidence type="ECO:0000313" key="13">
    <source>
        <dbReference type="Proteomes" id="UP000821853"/>
    </source>
</evidence>
<dbReference type="VEuPathDB" id="VectorBase:HLOH_065475"/>
<comment type="caution">
    <text evidence="12">The sequence shown here is derived from an EMBL/GenBank/DDBJ whole genome shotgun (WGS) entry which is preliminary data.</text>
</comment>
<dbReference type="SUPFAM" id="SSF103637">
    <property type="entry name" value="CCHHC domain"/>
    <property type="match status" value="2"/>
</dbReference>
<dbReference type="GO" id="GO:0006355">
    <property type="term" value="P:regulation of DNA-templated transcription"/>
    <property type="evidence" value="ECO:0007669"/>
    <property type="project" value="InterPro"/>
</dbReference>
<evidence type="ECO:0000256" key="4">
    <source>
        <dbReference type="ARBA" id="ARBA00022737"/>
    </source>
</evidence>
<keyword evidence="9" id="KW-0539">Nucleus</keyword>
<sequence>MGYVPLGAVTIVIINPSLGIFVGVSSVLPSAERRRVAMQSNVPSSVSRTPAGASRSSHPSTECKEGQQTDNSLHSGSEVSAGKGAFLRAVPDSDRASTADYAETVLVVQPTVTGYDLKAVEQLVESLVASRHDDAVSSTYLGGEQEVAGTHGSGASPEGPPKKRVCPTPGCDGWGHVASVYAYHRSAAGCPKAAKSATPAAMPPPHLKPLCPTFGCQGKGNVIPGRQYHRSRANCPIAAIEDARKGALRYGLRNKVIVQLAEEISERRQLEDPGPSATSLRADMRSLPVPPYSCPVHPAE</sequence>
<dbReference type="PROSITE" id="PS51802">
    <property type="entry name" value="ZF_CCHHC"/>
    <property type="match status" value="2"/>
</dbReference>
<dbReference type="PANTHER" id="PTHR10816">
    <property type="entry name" value="MYELIN TRANSCRIPTION FACTOR 1-RELATED"/>
    <property type="match status" value="1"/>
</dbReference>
<feature type="transmembrane region" description="Helical" evidence="11">
    <location>
        <begin position="6"/>
        <end position="28"/>
    </location>
</feature>
<keyword evidence="6" id="KW-0862">Zinc</keyword>
<feature type="compositionally biased region" description="Polar residues" evidence="10">
    <location>
        <begin position="38"/>
        <end position="60"/>
    </location>
</feature>
<dbReference type="OrthoDB" id="10069059at2759"/>
<keyword evidence="13" id="KW-1185">Reference proteome</keyword>
<dbReference type="EMBL" id="JABSTR010000001">
    <property type="protein sequence ID" value="KAH9360140.1"/>
    <property type="molecule type" value="Genomic_DNA"/>
</dbReference>
<dbReference type="Proteomes" id="UP000821853">
    <property type="component" value="Chromosome 1"/>
</dbReference>
<keyword evidence="8" id="KW-0804">Transcription</keyword>